<reference evidence="7 8" key="1">
    <citation type="submission" date="2021-04" db="EMBL/GenBank/DDBJ databases">
        <authorList>
            <person name="Bliznina A."/>
        </authorList>
    </citation>
    <scope>NUCLEOTIDE SEQUENCE [LARGE SCALE GENOMIC DNA]</scope>
</reference>
<dbReference type="Pfam" id="PF05983">
    <property type="entry name" value="Med7"/>
    <property type="match status" value="1"/>
</dbReference>
<dbReference type="Proteomes" id="UP001158576">
    <property type="component" value="Chromosome XSR"/>
</dbReference>
<evidence type="ECO:0000256" key="5">
    <source>
        <dbReference type="ARBA" id="ARBA00023242"/>
    </source>
</evidence>
<sequence>MAAKDNNTTPMPAPPDYFKEFTDDNVRNNTCPKPPKIPTDAVKIFGTDQCSSWGTVRPLETYNFPRLHPQYCDHRKELKKMVQSVAIGFLDLLDILTKVPDSRERNQRIDDLMLLFIHIHHMINEFRPHQARESLKLILEVQKRRRETLSLNLKKVIEKCTQSLSEAKKILEPDPHEIL</sequence>
<evidence type="ECO:0000256" key="3">
    <source>
        <dbReference type="ARBA" id="ARBA00023015"/>
    </source>
</evidence>
<name>A0ABN7SER0_OIKDI</name>
<comment type="function">
    <text evidence="6">Component of the Mediator complex, a coactivator involved in the regulated transcription of nearly all RNA polymerase II-dependent genes. Mediator functions as a bridge to convey information from gene-specific regulatory proteins to the basal RNA polymerase II transcription machinery.</text>
</comment>
<comment type="subunit">
    <text evidence="6">Component of the Mediator complex.</text>
</comment>
<evidence type="ECO:0000256" key="4">
    <source>
        <dbReference type="ARBA" id="ARBA00023163"/>
    </source>
</evidence>
<dbReference type="InterPro" id="IPR044888">
    <property type="entry name" value="Mediatior_Med7_sf"/>
</dbReference>
<keyword evidence="3 6" id="KW-0805">Transcription regulation</keyword>
<evidence type="ECO:0000313" key="8">
    <source>
        <dbReference type="Proteomes" id="UP001158576"/>
    </source>
</evidence>
<protein>
    <recommendedName>
        <fullName evidence="6">Mediator of RNA polymerase II transcription subunit 7</fullName>
    </recommendedName>
</protein>
<dbReference type="EMBL" id="OU015569">
    <property type="protein sequence ID" value="CAG5098166.1"/>
    <property type="molecule type" value="Genomic_DNA"/>
</dbReference>
<proteinExistence type="inferred from homology"/>
<dbReference type="InterPro" id="IPR037212">
    <property type="entry name" value="Med7/Med21-like"/>
</dbReference>
<dbReference type="Gene3D" id="6.10.140.200">
    <property type="match status" value="1"/>
</dbReference>
<comment type="similarity">
    <text evidence="2 6">Belongs to the Mediator complex subunit 7 family.</text>
</comment>
<dbReference type="PANTHER" id="PTHR21428">
    <property type="entry name" value="MEDIATOR OF RNA POLYMERASE II TRANSCRIPTION SUBUNIT 7"/>
    <property type="match status" value="1"/>
</dbReference>
<keyword evidence="5 6" id="KW-0539">Nucleus</keyword>
<evidence type="ECO:0000256" key="2">
    <source>
        <dbReference type="ARBA" id="ARBA00009994"/>
    </source>
</evidence>
<keyword evidence="4 6" id="KW-0804">Transcription</keyword>
<gene>
    <name evidence="7" type="ORF">OKIOD_LOCUS6983</name>
</gene>
<evidence type="ECO:0000256" key="6">
    <source>
        <dbReference type="RuleBase" id="RU364060"/>
    </source>
</evidence>
<keyword evidence="6" id="KW-0010">Activator</keyword>
<organism evidence="7 8">
    <name type="scientific">Oikopleura dioica</name>
    <name type="common">Tunicate</name>
    <dbReference type="NCBI Taxonomy" id="34765"/>
    <lineage>
        <taxon>Eukaryota</taxon>
        <taxon>Metazoa</taxon>
        <taxon>Chordata</taxon>
        <taxon>Tunicata</taxon>
        <taxon>Appendicularia</taxon>
        <taxon>Copelata</taxon>
        <taxon>Oikopleuridae</taxon>
        <taxon>Oikopleura</taxon>
    </lineage>
</organism>
<dbReference type="InterPro" id="IPR009244">
    <property type="entry name" value="Mediatior_Med7"/>
</dbReference>
<dbReference type="SUPFAM" id="SSF140718">
    <property type="entry name" value="Mediator hinge subcomplex-like"/>
    <property type="match status" value="1"/>
</dbReference>
<keyword evidence="8" id="KW-1185">Reference proteome</keyword>
<accession>A0ABN7SER0</accession>
<evidence type="ECO:0000256" key="1">
    <source>
        <dbReference type="ARBA" id="ARBA00004123"/>
    </source>
</evidence>
<comment type="subcellular location">
    <subcellularLocation>
        <location evidence="1 6">Nucleus</location>
    </subcellularLocation>
</comment>
<dbReference type="PANTHER" id="PTHR21428:SF11">
    <property type="entry name" value="MEDIATOR OF RNA POLYMERASE II TRANSCRIPTION SUBUNIT 7"/>
    <property type="match status" value="1"/>
</dbReference>
<evidence type="ECO:0000313" key="7">
    <source>
        <dbReference type="EMBL" id="CAG5098166.1"/>
    </source>
</evidence>